<feature type="compositionally biased region" description="Low complexity" evidence="1">
    <location>
        <begin position="29"/>
        <end position="56"/>
    </location>
</feature>
<dbReference type="InterPro" id="IPR028082">
    <property type="entry name" value="Peripla_BP_I"/>
</dbReference>
<dbReference type="Pfam" id="PF13407">
    <property type="entry name" value="Peripla_BP_4"/>
    <property type="match status" value="1"/>
</dbReference>
<gene>
    <name evidence="4" type="ORF">SAMN02745823_03369</name>
</gene>
<keyword evidence="2" id="KW-0732">Signal</keyword>
<dbReference type="EMBL" id="FQXV01000014">
    <property type="protein sequence ID" value="SHI20295.1"/>
    <property type="molecule type" value="Genomic_DNA"/>
</dbReference>
<keyword evidence="5" id="KW-1185">Reference proteome</keyword>
<dbReference type="RefSeq" id="WP_073081606.1">
    <property type="nucleotide sequence ID" value="NZ_FQXV01000014.1"/>
</dbReference>
<evidence type="ECO:0000256" key="2">
    <source>
        <dbReference type="SAM" id="SignalP"/>
    </source>
</evidence>
<feature type="region of interest" description="Disordered" evidence="1">
    <location>
        <begin position="29"/>
        <end position="57"/>
    </location>
</feature>
<dbReference type="Gene3D" id="3.40.50.2300">
    <property type="match status" value="2"/>
</dbReference>
<dbReference type="GO" id="GO:0003677">
    <property type="term" value="F:DNA binding"/>
    <property type="evidence" value="ECO:0007669"/>
    <property type="project" value="UniProtKB-KW"/>
</dbReference>
<feature type="signal peptide" evidence="2">
    <location>
        <begin position="1"/>
        <end position="19"/>
    </location>
</feature>
<evidence type="ECO:0000313" key="5">
    <source>
        <dbReference type="Proteomes" id="UP000183995"/>
    </source>
</evidence>
<evidence type="ECO:0000256" key="1">
    <source>
        <dbReference type="SAM" id="MobiDB-lite"/>
    </source>
</evidence>
<accession>A0A1M5Z7T3</accession>
<feature type="chain" id="PRO_5038331809" evidence="2">
    <location>
        <begin position="20"/>
        <end position="402"/>
    </location>
</feature>
<protein>
    <submittedName>
        <fullName evidence="4">DNA-binding transcriptional regulator, LacI/PurR family</fullName>
    </submittedName>
</protein>
<dbReference type="SUPFAM" id="SSF53822">
    <property type="entry name" value="Periplasmic binding protein-like I"/>
    <property type="match status" value="1"/>
</dbReference>
<evidence type="ECO:0000313" key="4">
    <source>
        <dbReference type="EMBL" id="SHI20295.1"/>
    </source>
</evidence>
<sequence>MKKAISVLLALLVIFSLFACSGQGSGSSASASPSTPAASPSPSAGAASSPSAPATSDVSANADKLGFFSDGVDPHSRKTYNLVFAYPYTLLLFQKMADAINQFSDKLNFNKLTTSTGESDMDLFIQNLETLNGQDVDGYIVIIDPSTKERIKEVLDEFGVPYIGLFNSVRDNNGSEIVPCIGLNQEEAGATTVQWLFDNYKTYWGDVDMSKIGLLNFTFSVSSDLNDRAIGAEAKYKELVKNENVYTVDGVVGDKSAQTGYNLASATFAGHPEIQYWFVASCLETYAQGAARAADTLSLNKNTLITDVGSDVLTTEWDTNYEGCWVSCLAISNYLYAAPTICGLIAMIDGKATPETLWSGLKLPTDKTAFYATANEMITKDTYKDYFNEYAQLAGAPLPYAD</sequence>
<evidence type="ECO:0000259" key="3">
    <source>
        <dbReference type="Pfam" id="PF13407"/>
    </source>
</evidence>
<dbReference type="STRING" id="1123282.SAMN02745823_03369"/>
<dbReference type="OrthoDB" id="1841723at2"/>
<dbReference type="InterPro" id="IPR025997">
    <property type="entry name" value="SBP_2_dom"/>
</dbReference>
<organism evidence="4 5">
    <name type="scientific">Sporobacter termitidis DSM 10068</name>
    <dbReference type="NCBI Taxonomy" id="1123282"/>
    <lineage>
        <taxon>Bacteria</taxon>
        <taxon>Bacillati</taxon>
        <taxon>Bacillota</taxon>
        <taxon>Clostridia</taxon>
        <taxon>Eubacteriales</taxon>
        <taxon>Oscillospiraceae</taxon>
        <taxon>Sporobacter</taxon>
    </lineage>
</organism>
<name>A0A1M5Z7T3_9FIRM</name>
<dbReference type="Proteomes" id="UP000183995">
    <property type="component" value="Unassembled WGS sequence"/>
</dbReference>
<dbReference type="PROSITE" id="PS51257">
    <property type="entry name" value="PROKAR_LIPOPROTEIN"/>
    <property type="match status" value="1"/>
</dbReference>
<feature type="domain" description="Periplasmic binding protein" evidence="3">
    <location>
        <begin position="93"/>
        <end position="309"/>
    </location>
</feature>
<dbReference type="AlphaFoldDB" id="A0A1M5Z7T3"/>
<keyword evidence="4" id="KW-0238">DNA-binding</keyword>
<proteinExistence type="predicted"/>
<reference evidence="4 5" key="1">
    <citation type="submission" date="2016-11" db="EMBL/GenBank/DDBJ databases">
        <authorList>
            <person name="Jaros S."/>
            <person name="Januszkiewicz K."/>
            <person name="Wedrychowicz H."/>
        </authorList>
    </citation>
    <scope>NUCLEOTIDE SEQUENCE [LARGE SCALE GENOMIC DNA]</scope>
    <source>
        <strain evidence="4 5">DSM 10068</strain>
    </source>
</reference>